<name>A0A090WS39_9FLAO</name>
<protein>
    <submittedName>
        <fullName evidence="1">Uncharacterized protein</fullName>
    </submittedName>
</protein>
<accession>A0A090WS39</accession>
<sequence length="64" mass="7246">MILAGFNPYLFTPESFINSEQLPVAQAETLYAGMGVLNGSHFTNYPPINQLCFLLLPFFQERAY</sequence>
<gene>
    <name evidence="1" type="ORF">JCM19274_3561</name>
</gene>
<dbReference type="AlphaFoldDB" id="A0A090WS39"/>
<proteinExistence type="predicted"/>
<comment type="caution">
    <text evidence="1">The sequence shown here is derived from an EMBL/GenBank/DDBJ whole genome shotgun (WGS) entry which is preliminary data.</text>
</comment>
<evidence type="ECO:0000313" key="1">
    <source>
        <dbReference type="EMBL" id="GAL79003.1"/>
    </source>
</evidence>
<organism evidence="1 2">
    <name type="scientific">Algibacter lectus</name>
    <dbReference type="NCBI Taxonomy" id="221126"/>
    <lineage>
        <taxon>Bacteria</taxon>
        <taxon>Pseudomonadati</taxon>
        <taxon>Bacteroidota</taxon>
        <taxon>Flavobacteriia</taxon>
        <taxon>Flavobacteriales</taxon>
        <taxon>Flavobacteriaceae</taxon>
        <taxon>Algibacter</taxon>
    </lineage>
</organism>
<evidence type="ECO:0000313" key="2">
    <source>
        <dbReference type="Proteomes" id="UP000029643"/>
    </source>
</evidence>
<dbReference type="EMBL" id="BBNU01000004">
    <property type="protein sequence ID" value="GAL79003.1"/>
    <property type="molecule type" value="Genomic_DNA"/>
</dbReference>
<dbReference type="Proteomes" id="UP000029643">
    <property type="component" value="Unassembled WGS sequence"/>
</dbReference>
<reference evidence="1" key="1">
    <citation type="journal article" date="2014" name="Genome Announc.">
        <title>Draft Genome Sequences of Marine Flavobacterium Algibacter lectus Strains SS8 and NR4.</title>
        <authorList>
            <person name="Takatani N."/>
            <person name="Nakanishi M."/>
            <person name="Meirelles P."/>
            <person name="Mino S."/>
            <person name="Suda W."/>
            <person name="Oshima K."/>
            <person name="Hattori M."/>
            <person name="Ohkuma M."/>
            <person name="Hosokawa M."/>
            <person name="Miyashita K."/>
            <person name="Thompson F.L."/>
            <person name="Niwa A."/>
            <person name="Sawabe T."/>
            <person name="Sawabe T."/>
        </authorList>
    </citation>
    <scope>NUCLEOTIDE SEQUENCE [LARGE SCALE GENOMIC DNA]</scope>
    <source>
        <strain evidence="1">JCM 19274</strain>
    </source>
</reference>